<dbReference type="GeneID" id="97333952"/>
<feature type="transmembrane region" description="Helical" evidence="1">
    <location>
        <begin position="58"/>
        <end position="76"/>
    </location>
</feature>
<evidence type="ECO:0000313" key="2">
    <source>
        <dbReference type="EMBL" id="OEV14338.1"/>
    </source>
</evidence>
<keyword evidence="3" id="KW-1185">Reference proteome</keyword>
<reference evidence="2 3" key="1">
    <citation type="journal article" date="2016" name="Front. Microbiol.">
        <title>Comparative Genomics Analysis of Streptomyces Species Reveals Their Adaptation to the Marine Environment and Their Diversity at the Genomic Level.</title>
        <authorList>
            <person name="Tian X."/>
            <person name="Zhang Z."/>
            <person name="Yang T."/>
            <person name="Chen M."/>
            <person name="Li J."/>
            <person name="Chen F."/>
            <person name="Yang J."/>
            <person name="Li W."/>
            <person name="Zhang B."/>
            <person name="Zhang Z."/>
            <person name="Wu J."/>
            <person name="Zhang C."/>
            <person name="Long L."/>
            <person name="Xiao J."/>
        </authorList>
    </citation>
    <scope>NUCLEOTIDE SEQUENCE [LARGE SCALE GENOMIC DNA]</scope>
    <source>
        <strain evidence="2 3">SCSIO M10372</strain>
    </source>
</reference>
<dbReference type="OrthoDB" id="4334528at2"/>
<keyword evidence="1" id="KW-1133">Transmembrane helix</keyword>
<dbReference type="Proteomes" id="UP000175971">
    <property type="component" value="Unassembled WGS sequence"/>
</dbReference>
<comment type="caution">
    <text evidence="2">The sequence shown here is derived from an EMBL/GenBank/DDBJ whole genome shotgun (WGS) entry which is preliminary data.</text>
</comment>
<gene>
    <name evidence="2" type="ORF">AN221_41205</name>
</gene>
<keyword evidence="1" id="KW-0472">Membrane</keyword>
<accession>A0A1E7LDU4</accession>
<dbReference type="RefSeq" id="WP_019762680.1">
    <property type="nucleotide sequence ID" value="NZ_LJGZ01000114.1"/>
</dbReference>
<protein>
    <recommendedName>
        <fullName evidence="4">Integral membrane protein</fullName>
    </recommendedName>
</protein>
<feature type="transmembrane region" description="Helical" evidence="1">
    <location>
        <begin position="6"/>
        <end position="23"/>
    </location>
</feature>
<proteinExistence type="predicted"/>
<feature type="transmembrane region" description="Helical" evidence="1">
    <location>
        <begin position="32"/>
        <end position="52"/>
    </location>
</feature>
<organism evidence="2 3">
    <name type="scientific">Streptomyces nanshensis</name>
    <dbReference type="NCBI Taxonomy" id="518642"/>
    <lineage>
        <taxon>Bacteria</taxon>
        <taxon>Bacillati</taxon>
        <taxon>Actinomycetota</taxon>
        <taxon>Actinomycetes</taxon>
        <taxon>Kitasatosporales</taxon>
        <taxon>Streptomycetaceae</taxon>
        <taxon>Streptomyces</taxon>
    </lineage>
</organism>
<evidence type="ECO:0000313" key="3">
    <source>
        <dbReference type="Proteomes" id="UP000175971"/>
    </source>
</evidence>
<sequence length="90" mass="9156">MLWESFGATVLGLVLSWAALRSLSARLPSARAVYATGALGALFGAFLTHSALGPGHGVATLIGAVSVGAVTLSLLIRPRGRRLTRSAAAQ</sequence>
<dbReference type="EMBL" id="LJGZ01000114">
    <property type="protein sequence ID" value="OEV14338.1"/>
    <property type="molecule type" value="Genomic_DNA"/>
</dbReference>
<keyword evidence="1" id="KW-0812">Transmembrane</keyword>
<dbReference type="AlphaFoldDB" id="A0A1E7LDU4"/>
<evidence type="ECO:0008006" key="4">
    <source>
        <dbReference type="Google" id="ProtNLM"/>
    </source>
</evidence>
<name>A0A1E7LDU4_9ACTN</name>
<evidence type="ECO:0000256" key="1">
    <source>
        <dbReference type="SAM" id="Phobius"/>
    </source>
</evidence>
<dbReference type="PATRIC" id="fig|518642.7.peg.8099"/>